<evidence type="ECO:0000256" key="1">
    <source>
        <dbReference type="ARBA" id="ARBA00007495"/>
    </source>
</evidence>
<comment type="similarity">
    <text evidence="1">Belongs to the glycosyl hydrolase 10 (cellulase F) family.</text>
</comment>
<dbReference type="AlphaFoldDB" id="A0A8K0E2C8"/>
<dbReference type="EMBL" id="VOIH02000010">
    <property type="protein sequence ID" value="KAF3435562.1"/>
    <property type="molecule type" value="Genomic_DNA"/>
</dbReference>
<dbReference type="InterPro" id="IPR001000">
    <property type="entry name" value="GH10_dom"/>
</dbReference>
<dbReference type="SMART" id="SM00633">
    <property type="entry name" value="Glyco_10"/>
    <property type="match status" value="1"/>
</dbReference>
<name>A0A8K0E2C8_9ROSA</name>
<protein>
    <recommendedName>
        <fullName evidence="5">GH10 domain-containing protein</fullName>
    </recommendedName>
</protein>
<dbReference type="OrthoDB" id="3055998at2759"/>
<evidence type="ECO:0000256" key="4">
    <source>
        <dbReference type="ARBA" id="ARBA00023326"/>
    </source>
</evidence>
<dbReference type="SUPFAM" id="SSF51445">
    <property type="entry name" value="(Trans)glycosidases"/>
    <property type="match status" value="1"/>
</dbReference>
<dbReference type="InterPro" id="IPR044846">
    <property type="entry name" value="GH10"/>
</dbReference>
<dbReference type="PANTHER" id="PTHR31490">
    <property type="entry name" value="GLYCOSYL HYDROLASE"/>
    <property type="match status" value="1"/>
</dbReference>
<reference evidence="6" key="1">
    <citation type="submission" date="2020-03" db="EMBL/GenBank/DDBJ databases">
        <title>A high-quality chromosome-level genome assembly of a woody plant with both climbing and erect habits, Rhamnella rubrinervis.</title>
        <authorList>
            <person name="Lu Z."/>
            <person name="Yang Y."/>
            <person name="Zhu X."/>
            <person name="Sun Y."/>
        </authorList>
    </citation>
    <scope>NUCLEOTIDE SEQUENCE</scope>
    <source>
        <strain evidence="6">BYM</strain>
        <tissue evidence="6">Leaf</tissue>
    </source>
</reference>
<keyword evidence="7" id="KW-1185">Reference proteome</keyword>
<gene>
    <name evidence="6" type="ORF">FNV43_RR22651</name>
</gene>
<keyword evidence="3" id="KW-0119">Carbohydrate metabolism</keyword>
<keyword evidence="2" id="KW-0378">Hydrolase</keyword>
<dbReference type="Gene3D" id="3.20.20.80">
    <property type="entry name" value="Glycosidases"/>
    <property type="match status" value="1"/>
</dbReference>
<evidence type="ECO:0000256" key="3">
    <source>
        <dbReference type="ARBA" id="ARBA00023277"/>
    </source>
</evidence>
<dbReference type="Proteomes" id="UP000796880">
    <property type="component" value="Unassembled WGS sequence"/>
</dbReference>
<accession>A0A8K0E2C8</accession>
<sequence length="447" mass="51100">MLKGGITVDVSGPAHLYFESKNTTVEIWVDSVSLQPFTQKQWKSHQDLSIEKVGKRDVRIQAVDAEGNPFSNATIRINQKRSGFPFGCSINKNILTNTAYQNWFTSRPFTVTTFENEMKWYSTETSQGKEDYLVSDAMLKFAQQHNIAVRGHNVFWDDPRHQPSWITWLPRKQLALASSKRLYSIMAKYKGQVIGWDVVNENLHFSYFEHRILRSASEFFYNWAYKADKETTLFMNEYNTIEDPGDLASSPAKYLQKLKEIQNFPGNIGIMMGIGLEGHFSTPNLPYIRAAIDTLAAANLPIWVTELDVKSSPNQAMYLEQILREIRSHPKVKGIVLWSAWRPEGCFRMCLTDNNFTNLNTGDVVDKLLREWGWEAFTTGTTDAEGFFETSLFHGDYHVEITNLNVKNHSSLHHFLTNVPPITTTSTPTTTMSQQTSTLQLLLQVQS</sequence>
<keyword evidence="4" id="KW-0624">Polysaccharide degradation</keyword>
<dbReference type="PROSITE" id="PS51760">
    <property type="entry name" value="GH10_2"/>
    <property type="match status" value="1"/>
</dbReference>
<proteinExistence type="inferred from homology"/>
<dbReference type="GO" id="GO:0031176">
    <property type="term" value="F:endo-1,4-beta-xylanase activity"/>
    <property type="evidence" value="ECO:0007669"/>
    <property type="project" value="UniProtKB-ARBA"/>
</dbReference>
<evidence type="ECO:0000313" key="6">
    <source>
        <dbReference type="EMBL" id="KAF3435562.1"/>
    </source>
</evidence>
<dbReference type="InterPro" id="IPR017853">
    <property type="entry name" value="GH"/>
</dbReference>
<dbReference type="GO" id="GO:0000272">
    <property type="term" value="P:polysaccharide catabolic process"/>
    <property type="evidence" value="ECO:0007669"/>
    <property type="project" value="UniProtKB-KW"/>
</dbReference>
<evidence type="ECO:0000313" key="7">
    <source>
        <dbReference type="Proteomes" id="UP000796880"/>
    </source>
</evidence>
<organism evidence="6 7">
    <name type="scientific">Rhamnella rubrinervis</name>
    <dbReference type="NCBI Taxonomy" id="2594499"/>
    <lineage>
        <taxon>Eukaryota</taxon>
        <taxon>Viridiplantae</taxon>
        <taxon>Streptophyta</taxon>
        <taxon>Embryophyta</taxon>
        <taxon>Tracheophyta</taxon>
        <taxon>Spermatophyta</taxon>
        <taxon>Magnoliopsida</taxon>
        <taxon>eudicotyledons</taxon>
        <taxon>Gunneridae</taxon>
        <taxon>Pentapetalae</taxon>
        <taxon>rosids</taxon>
        <taxon>fabids</taxon>
        <taxon>Rosales</taxon>
        <taxon>Rhamnaceae</taxon>
        <taxon>rhamnoid group</taxon>
        <taxon>Rhamneae</taxon>
        <taxon>Rhamnella</taxon>
    </lineage>
</organism>
<evidence type="ECO:0000259" key="5">
    <source>
        <dbReference type="PROSITE" id="PS51760"/>
    </source>
</evidence>
<dbReference type="Pfam" id="PF00331">
    <property type="entry name" value="Glyco_hydro_10"/>
    <property type="match status" value="1"/>
</dbReference>
<dbReference type="PANTHER" id="PTHR31490:SF2">
    <property type="entry name" value="GLYCOSYL HYDROLASE FAMILY 10 PROTEIN"/>
    <property type="match status" value="1"/>
</dbReference>
<evidence type="ECO:0000256" key="2">
    <source>
        <dbReference type="ARBA" id="ARBA00022801"/>
    </source>
</evidence>
<comment type="caution">
    <text evidence="6">The sequence shown here is derived from an EMBL/GenBank/DDBJ whole genome shotgun (WGS) entry which is preliminary data.</text>
</comment>
<feature type="domain" description="GH10" evidence="5">
    <location>
        <begin position="71"/>
        <end position="368"/>
    </location>
</feature>